<dbReference type="SUPFAM" id="SSF56112">
    <property type="entry name" value="Protein kinase-like (PK-like)"/>
    <property type="match status" value="1"/>
</dbReference>
<keyword evidence="2" id="KW-0808">Transferase</keyword>
<evidence type="ECO:0000256" key="4">
    <source>
        <dbReference type="ARBA" id="ARBA00022777"/>
    </source>
</evidence>
<evidence type="ECO:0000313" key="13">
    <source>
        <dbReference type="Proteomes" id="UP000660262"/>
    </source>
</evidence>
<gene>
    <name evidence="12" type="ORF">PPROV_000866100</name>
</gene>
<dbReference type="PANTHER" id="PTHR48013:SF32">
    <property type="entry name" value="MITOGEN-ACTIVATED PROTEIN KINASE KINASE 2-LIKE"/>
    <property type="match status" value="1"/>
</dbReference>
<keyword evidence="13" id="KW-1185">Reference proteome</keyword>
<dbReference type="AlphaFoldDB" id="A0A830HSH2"/>
<dbReference type="GO" id="GO:0004674">
    <property type="term" value="F:protein serine/threonine kinase activity"/>
    <property type="evidence" value="ECO:0007669"/>
    <property type="project" value="UniProtKB-KW"/>
</dbReference>
<proteinExistence type="inferred from homology"/>
<evidence type="ECO:0000256" key="9">
    <source>
        <dbReference type="RuleBase" id="RU000304"/>
    </source>
</evidence>
<evidence type="ECO:0000256" key="3">
    <source>
        <dbReference type="ARBA" id="ARBA00022741"/>
    </source>
</evidence>
<dbReference type="PROSITE" id="PS00107">
    <property type="entry name" value="PROTEIN_KINASE_ATP"/>
    <property type="match status" value="1"/>
</dbReference>
<keyword evidence="5 8" id="KW-0067">ATP-binding</keyword>
<keyword evidence="3 8" id="KW-0547">Nucleotide-binding</keyword>
<reference evidence="12" key="1">
    <citation type="submission" date="2020-10" db="EMBL/GenBank/DDBJ databases">
        <title>Unveiling of a novel bifunctional photoreceptor, Dualchrome1, isolated from a cosmopolitan green alga.</title>
        <authorList>
            <person name="Suzuki S."/>
            <person name="Kawachi M."/>
        </authorList>
    </citation>
    <scope>NUCLEOTIDE SEQUENCE</scope>
    <source>
        <strain evidence="12">NIES 2893</strain>
    </source>
</reference>
<evidence type="ECO:0000256" key="5">
    <source>
        <dbReference type="ARBA" id="ARBA00022840"/>
    </source>
</evidence>
<dbReference type="InterPro" id="IPR011009">
    <property type="entry name" value="Kinase-like_dom_sf"/>
</dbReference>
<comment type="similarity">
    <text evidence="6">Belongs to the protein kinase superfamily. STE Ser/Thr protein kinase family. MAP kinase kinase subfamily.</text>
</comment>
<feature type="region of interest" description="Disordered" evidence="10">
    <location>
        <begin position="81"/>
        <end position="101"/>
    </location>
</feature>
<dbReference type="CDD" id="cd06623">
    <property type="entry name" value="PKc_MAPKK_plant_like"/>
    <property type="match status" value="1"/>
</dbReference>
<evidence type="ECO:0000256" key="10">
    <source>
        <dbReference type="SAM" id="MobiDB-lite"/>
    </source>
</evidence>
<evidence type="ECO:0000256" key="7">
    <source>
        <dbReference type="ARBA" id="ARBA00038999"/>
    </source>
</evidence>
<dbReference type="GO" id="GO:0005524">
    <property type="term" value="F:ATP binding"/>
    <property type="evidence" value="ECO:0007669"/>
    <property type="project" value="UniProtKB-UniRule"/>
</dbReference>
<dbReference type="EC" id="2.7.12.2" evidence="7"/>
<keyword evidence="1 9" id="KW-0723">Serine/threonine-protein kinase</keyword>
<evidence type="ECO:0000256" key="6">
    <source>
        <dbReference type="ARBA" id="ARBA00038035"/>
    </source>
</evidence>
<evidence type="ECO:0000313" key="12">
    <source>
        <dbReference type="EMBL" id="GHP09928.1"/>
    </source>
</evidence>
<organism evidence="12 13">
    <name type="scientific">Pycnococcus provasolii</name>
    <dbReference type="NCBI Taxonomy" id="41880"/>
    <lineage>
        <taxon>Eukaryota</taxon>
        <taxon>Viridiplantae</taxon>
        <taxon>Chlorophyta</taxon>
        <taxon>Pseudoscourfieldiophyceae</taxon>
        <taxon>Pseudoscourfieldiales</taxon>
        <taxon>Pycnococcaceae</taxon>
        <taxon>Pycnococcus</taxon>
    </lineage>
</organism>
<dbReference type="SMART" id="SM00220">
    <property type="entry name" value="S_TKc"/>
    <property type="match status" value="1"/>
</dbReference>
<dbReference type="InterPro" id="IPR000719">
    <property type="entry name" value="Prot_kinase_dom"/>
</dbReference>
<evidence type="ECO:0000256" key="1">
    <source>
        <dbReference type="ARBA" id="ARBA00022527"/>
    </source>
</evidence>
<accession>A0A830HSH2</accession>
<dbReference type="Proteomes" id="UP000660262">
    <property type="component" value="Unassembled WGS sequence"/>
</dbReference>
<sequence>MASASQRAREGFRSKKPSGVFLTVPESPDAYKLIASGTFVEGDLTVTKHGLVINPGSANGHENSGVSGNGDVGSAVASARLAAVPPSPPSPSSSSGGGVAGAAGSSEFGTLSLDDLTVLGTIGAGSSGVVQRVTHKQTKQTFALKLIQVEMAQQARKQLCTELRTLSGALHANVVTFHHAFTDKGCVSILMEYMDAGSLFDVLKQKKRLPEHHIATVAAQVLAGLQYLHKELRVVHRDVKPSNLLVNRQGLIKISDFGVSGQVANSMSKCATWVGTVTYMSPERISGKPYSFDSDLWSLGLTLFECAVGQFPYARTADGSSGDACESPPAPLGFWDLLDRIVTKPPPRLEEHSSFSFSNELRDLVSLSLQKEPDSRCTAAELLSHAFVAPVLASSGESKARREELAAFITGSL</sequence>
<feature type="domain" description="Protein kinase" evidence="11">
    <location>
        <begin position="116"/>
        <end position="388"/>
    </location>
</feature>
<keyword evidence="4" id="KW-0418">Kinase</keyword>
<comment type="caution">
    <text evidence="12">The sequence shown here is derived from an EMBL/GenBank/DDBJ whole genome shotgun (WGS) entry which is preliminary data.</text>
</comment>
<dbReference type="Pfam" id="PF00069">
    <property type="entry name" value="Pkinase"/>
    <property type="match status" value="1"/>
</dbReference>
<dbReference type="PROSITE" id="PS00108">
    <property type="entry name" value="PROTEIN_KINASE_ST"/>
    <property type="match status" value="1"/>
</dbReference>
<name>A0A830HSH2_9CHLO</name>
<evidence type="ECO:0000256" key="2">
    <source>
        <dbReference type="ARBA" id="ARBA00022679"/>
    </source>
</evidence>
<dbReference type="PROSITE" id="PS50011">
    <property type="entry name" value="PROTEIN_KINASE_DOM"/>
    <property type="match status" value="1"/>
</dbReference>
<dbReference type="InterPro" id="IPR017441">
    <property type="entry name" value="Protein_kinase_ATP_BS"/>
</dbReference>
<dbReference type="Gene3D" id="1.10.510.10">
    <property type="entry name" value="Transferase(Phosphotransferase) domain 1"/>
    <property type="match status" value="1"/>
</dbReference>
<protein>
    <recommendedName>
        <fullName evidence="7">mitogen-activated protein kinase kinase</fullName>
        <ecNumber evidence="7">2.7.12.2</ecNumber>
    </recommendedName>
</protein>
<feature type="binding site" evidence="8">
    <location>
        <position position="145"/>
    </location>
    <ligand>
        <name>ATP</name>
        <dbReference type="ChEBI" id="CHEBI:30616"/>
    </ligand>
</feature>
<dbReference type="PANTHER" id="PTHR48013">
    <property type="entry name" value="DUAL SPECIFICITY MITOGEN-ACTIVATED PROTEIN KINASE KINASE 5-RELATED"/>
    <property type="match status" value="1"/>
</dbReference>
<dbReference type="EMBL" id="BNJQ01000027">
    <property type="protein sequence ID" value="GHP09928.1"/>
    <property type="molecule type" value="Genomic_DNA"/>
</dbReference>
<dbReference type="InterPro" id="IPR008271">
    <property type="entry name" value="Ser/Thr_kinase_AS"/>
</dbReference>
<evidence type="ECO:0000259" key="11">
    <source>
        <dbReference type="PROSITE" id="PS50011"/>
    </source>
</evidence>
<evidence type="ECO:0000256" key="8">
    <source>
        <dbReference type="PROSITE-ProRule" id="PRU10141"/>
    </source>
</evidence>
<dbReference type="Gene3D" id="3.30.200.20">
    <property type="entry name" value="Phosphorylase Kinase, domain 1"/>
    <property type="match status" value="1"/>
</dbReference>
<dbReference type="GO" id="GO:0004708">
    <property type="term" value="F:MAP kinase kinase activity"/>
    <property type="evidence" value="ECO:0007669"/>
    <property type="project" value="UniProtKB-EC"/>
</dbReference>
<dbReference type="OrthoDB" id="10252354at2759"/>